<comment type="caution">
    <text evidence="2">The sequence shown here is derived from an EMBL/GenBank/DDBJ whole genome shotgun (WGS) entry which is preliminary data.</text>
</comment>
<gene>
    <name evidence="2" type="ORF">ACFPFM_11230</name>
</gene>
<keyword evidence="1" id="KW-0732">Signal</keyword>
<dbReference type="RefSeq" id="WP_344041628.1">
    <property type="nucleotide sequence ID" value="NZ_BAAAKE010000029.1"/>
</dbReference>
<organism evidence="2 3">
    <name type="scientific">Saccharothrix xinjiangensis</name>
    <dbReference type="NCBI Taxonomy" id="204798"/>
    <lineage>
        <taxon>Bacteria</taxon>
        <taxon>Bacillati</taxon>
        <taxon>Actinomycetota</taxon>
        <taxon>Actinomycetes</taxon>
        <taxon>Pseudonocardiales</taxon>
        <taxon>Pseudonocardiaceae</taxon>
        <taxon>Saccharothrix</taxon>
    </lineage>
</organism>
<evidence type="ECO:0000256" key="1">
    <source>
        <dbReference type="SAM" id="SignalP"/>
    </source>
</evidence>
<accession>A0ABV9XY77</accession>
<feature type="chain" id="PRO_5047303870" description="Ig-like domain-containing protein" evidence="1">
    <location>
        <begin position="28"/>
        <end position="181"/>
    </location>
</feature>
<dbReference type="EMBL" id="JBHSJB010000010">
    <property type="protein sequence ID" value="MFC5054327.1"/>
    <property type="molecule type" value="Genomic_DNA"/>
</dbReference>
<feature type="signal peptide" evidence="1">
    <location>
        <begin position="1"/>
        <end position="27"/>
    </location>
</feature>
<evidence type="ECO:0000313" key="3">
    <source>
        <dbReference type="Proteomes" id="UP001595833"/>
    </source>
</evidence>
<name>A0ABV9XY77_9PSEU</name>
<sequence length="181" mass="17982">MTKRNRFRAWAVTAASVVALGSATAVAAPAGAAVADLACTINVQLSFSPALTAVQTTASVVAVASLSNCVSPNGSHPQLAGGVATPVTGVATSLGGVPCNLLLTLTGSGVIEWSPGNEQTTFDFTVRTNVLDGTVQLTTWQTGGTLAGTTSQTVGVANPNLDCLLNGLSGLAVPVALTTFL</sequence>
<reference evidence="3" key="1">
    <citation type="journal article" date="2019" name="Int. J. Syst. Evol. Microbiol.">
        <title>The Global Catalogue of Microorganisms (GCM) 10K type strain sequencing project: providing services to taxonomists for standard genome sequencing and annotation.</title>
        <authorList>
            <consortium name="The Broad Institute Genomics Platform"/>
            <consortium name="The Broad Institute Genome Sequencing Center for Infectious Disease"/>
            <person name="Wu L."/>
            <person name="Ma J."/>
        </authorList>
    </citation>
    <scope>NUCLEOTIDE SEQUENCE [LARGE SCALE GENOMIC DNA]</scope>
    <source>
        <strain evidence="3">KCTC 12848</strain>
    </source>
</reference>
<dbReference type="Proteomes" id="UP001595833">
    <property type="component" value="Unassembled WGS sequence"/>
</dbReference>
<keyword evidence="3" id="KW-1185">Reference proteome</keyword>
<proteinExistence type="predicted"/>
<protein>
    <recommendedName>
        <fullName evidence="4">Ig-like domain-containing protein</fullName>
    </recommendedName>
</protein>
<evidence type="ECO:0000313" key="2">
    <source>
        <dbReference type="EMBL" id="MFC5054327.1"/>
    </source>
</evidence>
<evidence type="ECO:0008006" key="4">
    <source>
        <dbReference type="Google" id="ProtNLM"/>
    </source>
</evidence>